<dbReference type="EMBL" id="CAJHNH020002284">
    <property type="protein sequence ID" value="CAG5126200.1"/>
    <property type="molecule type" value="Genomic_DNA"/>
</dbReference>
<comment type="function">
    <text evidence="3">Binds CRF and inactivates it. May prevent inappropriate pituitary-adrenal stimulation in pregnancy.</text>
</comment>
<reference evidence="6" key="1">
    <citation type="submission" date="2021-04" db="EMBL/GenBank/DDBJ databases">
        <authorList>
            <consortium name="Molecular Ecology Group"/>
        </authorList>
    </citation>
    <scope>NUCLEOTIDE SEQUENCE</scope>
</reference>
<dbReference type="SUPFAM" id="SSF49854">
    <property type="entry name" value="Spermadhesin, CUB domain"/>
    <property type="match status" value="1"/>
</dbReference>
<evidence type="ECO:0000313" key="7">
    <source>
        <dbReference type="Proteomes" id="UP000678393"/>
    </source>
</evidence>
<proteinExistence type="inferred from homology"/>
<dbReference type="GO" id="GO:0009755">
    <property type="term" value="P:hormone-mediated signaling pathway"/>
    <property type="evidence" value="ECO:0007669"/>
    <property type="project" value="TreeGrafter"/>
</dbReference>
<dbReference type="GO" id="GO:0005615">
    <property type="term" value="C:extracellular space"/>
    <property type="evidence" value="ECO:0007669"/>
    <property type="project" value="TreeGrafter"/>
</dbReference>
<evidence type="ECO:0000256" key="4">
    <source>
        <dbReference type="ARBA" id="ARBA00033162"/>
    </source>
</evidence>
<dbReference type="AlphaFoldDB" id="A0A8S3ZEK6"/>
<dbReference type="Pfam" id="PF05428">
    <property type="entry name" value="CRF-BP_N"/>
    <property type="match status" value="1"/>
</dbReference>
<keyword evidence="7" id="KW-1185">Reference proteome</keyword>
<gene>
    <name evidence="6" type="ORF">CUNI_LOCUS11758</name>
</gene>
<feature type="non-terminal residue" evidence="6">
    <location>
        <position position="124"/>
    </location>
</feature>
<comment type="similarity">
    <text evidence="1">Belongs to the CRF-binding protein family.</text>
</comment>
<organism evidence="6 7">
    <name type="scientific">Candidula unifasciata</name>
    <dbReference type="NCBI Taxonomy" id="100452"/>
    <lineage>
        <taxon>Eukaryota</taxon>
        <taxon>Metazoa</taxon>
        <taxon>Spiralia</taxon>
        <taxon>Lophotrochozoa</taxon>
        <taxon>Mollusca</taxon>
        <taxon>Gastropoda</taxon>
        <taxon>Heterobranchia</taxon>
        <taxon>Euthyneura</taxon>
        <taxon>Panpulmonata</taxon>
        <taxon>Eupulmonata</taxon>
        <taxon>Stylommatophora</taxon>
        <taxon>Helicina</taxon>
        <taxon>Helicoidea</taxon>
        <taxon>Geomitridae</taxon>
        <taxon>Candidula</taxon>
    </lineage>
</organism>
<dbReference type="Gene3D" id="2.60.120.290">
    <property type="entry name" value="Spermadhesin, CUB domain"/>
    <property type="match status" value="1"/>
</dbReference>
<feature type="domain" description="Corticotropin-releasing factor binding protein N-terminal" evidence="5">
    <location>
        <begin position="8"/>
        <end position="118"/>
    </location>
</feature>
<dbReference type="OrthoDB" id="10056927at2759"/>
<dbReference type="GO" id="GO:0051460">
    <property type="term" value="P:negative regulation of corticotropin secretion"/>
    <property type="evidence" value="ECO:0007669"/>
    <property type="project" value="TreeGrafter"/>
</dbReference>
<dbReference type="GO" id="GO:0051424">
    <property type="term" value="F:corticotropin-releasing hormone binding"/>
    <property type="evidence" value="ECO:0007669"/>
    <property type="project" value="InterPro"/>
</dbReference>
<dbReference type="InterPro" id="IPR056177">
    <property type="entry name" value="CRF-BP_N"/>
</dbReference>
<evidence type="ECO:0000313" key="6">
    <source>
        <dbReference type="EMBL" id="CAG5126200.1"/>
    </source>
</evidence>
<feature type="non-terminal residue" evidence="6">
    <location>
        <position position="1"/>
    </location>
</feature>
<dbReference type="PANTHER" id="PTHR10278:SF0">
    <property type="entry name" value="CORTICOTROPIN-RELEASING FACTOR-BINDING PROTEIN"/>
    <property type="match status" value="1"/>
</dbReference>
<sequence length="124" mass="14440">CREQELRSRPGLYTYISDGSKELCSLYIAAPLDHVIELEFTILDMDCDSESFLWIFDGWELDDEIFPSTTDHPDPLSKRYISVCDRLNLNSKYLTKQNIAQFQFVVAKVGQAFQVTVNFRINYE</sequence>
<name>A0A8S3ZEK6_9EUPU</name>
<evidence type="ECO:0000256" key="3">
    <source>
        <dbReference type="ARBA" id="ARBA00024997"/>
    </source>
</evidence>
<protein>
    <recommendedName>
        <fullName evidence="2">Corticotropin-releasing factor-binding protein</fullName>
    </recommendedName>
    <alternativeName>
        <fullName evidence="4">Corticotropin-releasing hormone-binding protein</fullName>
    </alternativeName>
</protein>
<comment type="caution">
    <text evidence="6">The sequence shown here is derived from an EMBL/GenBank/DDBJ whole genome shotgun (WGS) entry which is preliminary data.</text>
</comment>
<dbReference type="PANTHER" id="PTHR10278">
    <property type="entry name" value="CORTICOTROPIN-RELEASING FACTOR-BINDING PROTEIN"/>
    <property type="match status" value="1"/>
</dbReference>
<evidence type="ECO:0000256" key="2">
    <source>
        <dbReference type="ARBA" id="ARBA00015713"/>
    </source>
</evidence>
<evidence type="ECO:0000256" key="1">
    <source>
        <dbReference type="ARBA" id="ARBA00008313"/>
    </source>
</evidence>
<dbReference type="InterPro" id="IPR035914">
    <property type="entry name" value="Sperma_CUB_dom_sf"/>
</dbReference>
<evidence type="ECO:0000259" key="5">
    <source>
        <dbReference type="Pfam" id="PF05428"/>
    </source>
</evidence>
<dbReference type="InterPro" id="IPR008435">
    <property type="entry name" value="CRF-bd"/>
</dbReference>
<dbReference type="Proteomes" id="UP000678393">
    <property type="component" value="Unassembled WGS sequence"/>
</dbReference>
<accession>A0A8S3ZEK6</accession>